<dbReference type="KEGG" id="vg:10326975"/>
<accession>E3SMP3</accession>
<protein>
    <submittedName>
        <fullName evidence="1">Uncharacterized protein</fullName>
    </submittedName>
</protein>
<name>E3SMP3_9CAUD</name>
<gene>
    <name evidence="1" type="ORF">PHM1_062</name>
</gene>
<reference evidence="1 2" key="1">
    <citation type="journal article" date="2010" name="Environ. Microbiol.">
        <title>Genomic analysis of oceanic cyanobacterial myoviruses compared with T4-like myoviruses from diverse hosts and environments.</title>
        <authorList>
            <person name="Sullivan M.B."/>
            <person name="Huang K.H."/>
            <person name="Ignacio-Espinoza J.C."/>
            <person name="Berlin A.M."/>
            <person name="Kelly L."/>
            <person name="Weigele P.R."/>
            <person name="DeFrancesco A.S."/>
            <person name="Kern S.E."/>
            <person name="Thompson L.R."/>
            <person name="Young S."/>
            <person name="Yandava C."/>
            <person name="Fu R."/>
            <person name="Krastins B."/>
            <person name="Chase M."/>
            <person name="Sarracino D."/>
            <person name="Osburne M.S."/>
            <person name="Henn M.R."/>
            <person name="Chisholm S.W."/>
        </authorList>
    </citation>
    <scope>NUCLEOTIDE SEQUENCE [LARGE SCALE GENOMIC DNA]</scope>
    <source>
        <strain evidence="1">M4-247</strain>
    </source>
</reference>
<dbReference type="OrthoDB" id="28854at10239"/>
<dbReference type="GeneID" id="10326975"/>
<evidence type="ECO:0000313" key="1">
    <source>
        <dbReference type="EMBL" id="ADO98686.1"/>
    </source>
</evidence>
<organism evidence="1 2">
    <name type="scientific">Prochlorococcus phage P-HM1</name>
    <dbReference type="NCBI Taxonomy" id="445700"/>
    <lineage>
        <taxon>Viruses</taxon>
        <taxon>Duplodnaviria</taxon>
        <taxon>Heunggongvirae</taxon>
        <taxon>Uroviricota</taxon>
        <taxon>Caudoviricetes</taxon>
        <taxon>Eurybiavirus</taxon>
        <taxon>Eurybiavirus PHM2</taxon>
    </lineage>
</organism>
<sequence>MSVLHHESILEECMEQAITEFCEANKLTPDMFATIEDHLGVQIALERKALAIFEGVCQ</sequence>
<evidence type="ECO:0000313" key="2">
    <source>
        <dbReference type="Proteomes" id="UP000006530"/>
    </source>
</evidence>
<dbReference type="EMBL" id="GU071101">
    <property type="protein sequence ID" value="ADO98686.1"/>
    <property type="molecule type" value="Genomic_DNA"/>
</dbReference>
<keyword evidence="2" id="KW-1185">Reference proteome</keyword>
<dbReference type="Proteomes" id="UP000006530">
    <property type="component" value="Segment"/>
</dbReference>
<dbReference type="RefSeq" id="YP_004322487.1">
    <property type="nucleotide sequence ID" value="NC_015280.1"/>
</dbReference>
<proteinExistence type="predicted"/>